<proteinExistence type="predicted"/>
<reference evidence="2" key="1">
    <citation type="submission" date="2018-02" db="EMBL/GenBank/DDBJ databases">
        <title>Rhizophora mucronata_Transcriptome.</title>
        <authorList>
            <person name="Meera S.P."/>
            <person name="Sreeshan A."/>
            <person name="Augustine A."/>
        </authorList>
    </citation>
    <scope>NUCLEOTIDE SEQUENCE</scope>
    <source>
        <tissue evidence="2">Leaf</tissue>
    </source>
</reference>
<keyword evidence="1" id="KW-0472">Membrane</keyword>
<organism evidence="2">
    <name type="scientific">Rhizophora mucronata</name>
    <name type="common">Asiatic mangrove</name>
    <dbReference type="NCBI Taxonomy" id="61149"/>
    <lineage>
        <taxon>Eukaryota</taxon>
        <taxon>Viridiplantae</taxon>
        <taxon>Streptophyta</taxon>
        <taxon>Embryophyta</taxon>
        <taxon>Tracheophyta</taxon>
        <taxon>Spermatophyta</taxon>
        <taxon>Magnoliopsida</taxon>
        <taxon>eudicotyledons</taxon>
        <taxon>Gunneridae</taxon>
        <taxon>Pentapetalae</taxon>
        <taxon>rosids</taxon>
        <taxon>fabids</taxon>
        <taxon>Malpighiales</taxon>
        <taxon>Rhizophoraceae</taxon>
        <taxon>Rhizophora</taxon>
    </lineage>
</organism>
<dbReference type="EMBL" id="GGEC01073051">
    <property type="protein sequence ID" value="MBX53535.1"/>
    <property type="molecule type" value="Transcribed_RNA"/>
</dbReference>
<keyword evidence="1" id="KW-1133">Transmembrane helix</keyword>
<evidence type="ECO:0000256" key="1">
    <source>
        <dbReference type="SAM" id="Phobius"/>
    </source>
</evidence>
<name>A0A2P2PFM7_RHIMU</name>
<protein>
    <submittedName>
        <fullName evidence="2">Uncharacterized protein</fullName>
    </submittedName>
</protein>
<dbReference type="AlphaFoldDB" id="A0A2P2PFM7"/>
<accession>A0A2P2PFM7</accession>
<evidence type="ECO:0000313" key="2">
    <source>
        <dbReference type="EMBL" id="MBX53535.1"/>
    </source>
</evidence>
<feature type="transmembrane region" description="Helical" evidence="1">
    <location>
        <begin position="6"/>
        <end position="32"/>
    </location>
</feature>
<keyword evidence="1" id="KW-0812">Transmembrane</keyword>
<sequence>MCVLFHMFFFFTIQFPPFSSIWGIWCFSSLFFKCS</sequence>